<feature type="region of interest" description="Disordered" evidence="3">
    <location>
        <begin position="20"/>
        <end position="41"/>
    </location>
</feature>
<dbReference type="GO" id="GO:0046872">
    <property type="term" value="F:metal ion binding"/>
    <property type="evidence" value="ECO:0007669"/>
    <property type="project" value="UniProtKB-KW"/>
</dbReference>
<comment type="caution">
    <text evidence="5">The sequence shown here is derived from an EMBL/GenBank/DDBJ whole genome shotgun (WGS) entry which is preliminary data.</text>
</comment>
<protein>
    <recommendedName>
        <fullName evidence="4">DDE Tnp4 domain-containing protein</fullName>
    </recommendedName>
</protein>
<evidence type="ECO:0000256" key="1">
    <source>
        <dbReference type="ARBA" id="ARBA00001968"/>
    </source>
</evidence>
<evidence type="ECO:0000259" key="4">
    <source>
        <dbReference type="Pfam" id="PF13359"/>
    </source>
</evidence>
<reference evidence="5 6" key="1">
    <citation type="submission" date="2018-11" db="EMBL/GenBank/DDBJ databases">
        <title>Genomes From Bacteria Associated with the Canine Oral Cavity: a Test Case for Automated Genome-Based Taxonomic Assignment.</title>
        <authorList>
            <person name="Coil D.A."/>
            <person name="Jospin G."/>
            <person name="Darling A.E."/>
            <person name="Wallis C."/>
            <person name="Davis I.J."/>
            <person name="Harris S."/>
            <person name="Eisen J.A."/>
            <person name="Holcombe L.J."/>
            <person name="O'Flynn C."/>
        </authorList>
    </citation>
    <scope>NUCLEOTIDE SEQUENCE [LARGE SCALE GENOMIC DNA]</scope>
    <source>
        <strain evidence="5 6">OH5050</strain>
    </source>
</reference>
<feature type="compositionally biased region" description="Polar residues" evidence="3">
    <location>
        <begin position="96"/>
        <end position="107"/>
    </location>
</feature>
<accession>A0A3P1UNW7</accession>
<dbReference type="OrthoDB" id="3255673at2"/>
<feature type="domain" description="DDE Tnp4" evidence="4">
    <location>
        <begin position="38"/>
        <end position="106"/>
    </location>
</feature>
<dbReference type="EMBL" id="RQZC01000031">
    <property type="protein sequence ID" value="RRD23431.1"/>
    <property type="molecule type" value="Genomic_DNA"/>
</dbReference>
<evidence type="ECO:0000256" key="3">
    <source>
        <dbReference type="SAM" id="MobiDB-lite"/>
    </source>
</evidence>
<comment type="cofactor">
    <cofactor evidence="1">
        <name>a divalent metal cation</name>
        <dbReference type="ChEBI" id="CHEBI:60240"/>
    </cofactor>
</comment>
<gene>
    <name evidence="5" type="ORF">EII10_11865</name>
</gene>
<evidence type="ECO:0000313" key="6">
    <source>
        <dbReference type="Proteomes" id="UP000271272"/>
    </source>
</evidence>
<keyword evidence="2" id="KW-0479">Metal-binding</keyword>
<proteinExistence type="predicted"/>
<dbReference type="Pfam" id="PF13359">
    <property type="entry name" value="DDE_Tnp_4"/>
    <property type="match status" value="1"/>
</dbReference>
<dbReference type="InterPro" id="IPR027806">
    <property type="entry name" value="HARBI1_dom"/>
</dbReference>
<dbReference type="Proteomes" id="UP000271272">
    <property type="component" value="Unassembled WGS sequence"/>
</dbReference>
<dbReference type="RefSeq" id="WP_124934702.1">
    <property type="nucleotide sequence ID" value="NZ_JANJZE010000026.1"/>
</dbReference>
<feature type="region of interest" description="Disordered" evidence="3">
    <location>
        <begin position="76"/>
        <end position="122"/>
    </location>
</feature>
<evidence type="ECO:0000313" key="5">
    <source>
        <dbReference type="EMBL" id="RRD23431.1"/>
    </source>
</evidence>
<name>A0A3P1UNW7_9ACTO</name>
<organism evidence="5 6">
    <name type="scientific">Actinomyces bowdenii</name>
    <dbReference type="NCBI Taxonomy" id="131109"/>
    <lineage>
        <taxon>Bacteria</taxon>
        <taxon>Bacillati</taxon>
        <taxon>Actinomycetota</taxon>
        <taxon>Actinomycetes</taxon>
        <taxon>Actinomycetales</taxon>
        <taxon>Actinomycetaceae</taxon>
        <taxon>Actinomyces</taxon>
    </lineage>
</organism>
<keyword evidence="6" id="KW-1185">Reference proteome</keyword>
<sequence>MHIIDGNLLPRVELEGSARTVLGQAQAHRPEPASAGQPTGRLLWASDPLPYATHDTKAIAASGILEYMAPSCRLADKGYTGTGATTPYKKPPKGQLTETQKQANKSSPIHLHQPLNNLLRRG</sequence>
<dbReference type="AlphaFoldDB" id="A0A3P1UNW7"/>
<evidence type="ECO:0000256" key="2">
    <source>
        <dbReference type="ARBA" id="ARBA00022723"/>
    </source>
</evidence>